<evidence type="ECO:0000313" key="3">
    <source>
        <dbReference type="EMBL" id="ADY47151.1"/>
    </source>
</evidence>
<evidence type="ECO:0000256" key="1">
    <source>
        <dbReference type="SAM" id="Phobius"/>
    </source>
</evidence>
<dbReference type="InterPro" id="IPR050341">
    <property type="entry name" value="PP1_catalytic_subunit"/>
</dbReference>
<keyword evidence="1" id="KW-0472">Membrane</keyword>
<dbReference type="EMBL" id="JI175546">
    <property type="protein sequence ID" value="ADY47151.1"/>
    <property type="molecule type" value="mRNA"/>
</dbReference>
<dbReference type="GO" id="GO:0005737">
    <property type="term" value="C:cytoplasm"/>
    <property type="evidence" value="ECO:0007669"/>
    <property type="project" value="TreeGrafter"/>
</dbReference>
<protein>
    <submittedName>
        <fullName evidence="3">Serine/threonine-protein phosphatase PP1</fullName>
    </submittedName>
</protein>
<accession>F1LAJ7</accession>
<dbReference type="PANTHER" id="PTHR11668:SF516">
    <property type="entry name" value="SERINE_THREONINE SPECIFIC PROTEIN PHOSPHATASES DOMAIN-CONTAINING PROTEIN"/>
    <property type="match status" value="1"/>
</dbReference>
<keyword evidence="1" id="KW-1133">Transmembrane helix</keyword>
<dbReference type="InterPro" id="IPR006186">
    <property type="entry name" value="Ser/Thr-sp_prot-phosphatase"/>
</dbReference>
<dbReference type="PRINTS" id="PR00114">
    <property type="entry name" value="STPHPHTASE"/>
</dbReference>
<organism evidence="3">
    <name type="scientific">Ascaris suum</name>
    <name type="common">Pig roundworm</name>
    <name type="synonym">Ascaris lumbricoides</name>
    <dbReference type="NCBI Taxonomy" id="6253"/>
    <lineage>
        <taxon>Eukaryota</taxon>
        <taxon>Metazoa</taxon>
        <taxon>Ecdysozoa</taxon>
        <taxon>Nematoda</taxon>
        <taxon>Chromadorea</taxon>
        <taxon>Rhabditida</taxon>
        <taxon>Spirurina</taxon>
        <taxon>Ascaridomorpha</taxon>
        <taxon>Ascaridoidea</taxon>
        <taxon>Ascarididae</taxon>
        <taxon>Ascaris</taxon>
    </lineage>
</organism>
<feature type="transmembrane region" description="Helical" evidence="1">
    <location>
        <begin position="40"/>
        <end position="62"/>
    </location>
</feature>
<name>F1LAJ7_ASCSU</name>
<feature type="domain" description="Serine/threonine specific protein phosphatases" evidence="2">
    <location>
        <begin position="1"/>
        <end position="167"/>
    </location>
</feature>
<feature type="transmembrane region" description="Helical" evidence="1">
    <location>
        <begin position="12"/>
        <end position="28"/>
    </location>
</feature>
<dbReference type="GO" id="GO:0005634">
    <property type="term" value="C:nucleus"/>
    <property type="evidence" value="ECO:0007669"/>
    <property type="project" value="TreeGrafter"/>
</dbReference>
<evidence type="ECO:0000259" key="2">
    <source>
        <dbReference type="SMART" id="SM00156"/>
    </source>
</evidence>
<dbReference type="Gene3D" id="3.60.21.10">
    <property type="match status" value="1"/>
</dbReference>
<dbReference type="Pfam" id="PF00149">
    <property type="entry name" value="Metallophos"/>
    <property type="match status" value="1"/>
</dbReference>
<dbReference type="InterPro" id="IPR029052">
    <property type="entry name" value="Metallo-depent_PP-like"/>
</dbReference>
<sequence>MTDMSADFIDYFIKMTLNFFGILSAYTLEHSEKIQRTLMLILFCIQLWHFFLNVFNMIPLAAVVDNRILCMHGGISPHLKDFRNIEDVRRPTLVPPYGLICDILWSDPDDKYSGWALSPRGISFTFSERVVKEFCEKHDIDLIIRGHQLTYDVHLVSSTFSLMPPVKLARANLRTLRRWRS</sequence>
<dbReference type="SMART" id="SM00156">
    <property type="entry name" value="PP2Ac"/>
    <property type="match status" value="1"/>
</dbReference>
<keyword evidence="1" id="KW-0812">Transmembrane</keyword>
<dbReference type="GO" id="GO:0004722">
    <property type="term" value="F:protein serine/threonine phosphatase activity"/>
    <property type="evidence" value="ECO:0007669"/>
    <property type="project" value="TreeGrafter"/>
</dbReference>
<dbReference type="AlphaFoldDB" id="F1LAJ7"/>
<proteinExistence type="evidence at transcript level"/>
<dbReference type="PANTHER" id="PTHR11668">
    <property type="entry name" value="SERINE/THREONINE PROTEIN PHOSPHATASE"/>
    <property type="match status" value="1"/>
</dbReference>
<dbReference type="InterPro" id="IPR004843">
    <property type="entry name" value="Calcineurin-like_PHP"/>
</dbReference>
<dbReference type="SUPFAM" id="SSF56300">
    <property type="entry name" value="Metallo-dependent phosphatases"/>
    <property type="match status" value="1"/>
</dbReference>
<reference evidence="3" key="1">
    <citation type="journal article" date="2011" name="Genome Res.">
        <title>Deep small RNA sequencing from the nematode Ascaris reveals conservation, functional diversification, and novel developmental profiles.</title>
        <authorList>
            <person name="Wang J."/>
            <person name="Czech B."/>
            <person name="Crunk A."/>
            <person name="Wallace A."/>
            <person name="Mitreva M."/>
            <person name="Hannon G.J."/>
            <person name="Davis R.E."/>
        </authorList>
    </citation>
    <scope>NUCLEOTIDE SEQUENCE</scope>
</reference>